<comment type="caution">
    <text evidence="2">The sequence shown here is derived from an EMBL/GenBank/DDBJ whole genome shotgun (WGS) entry which is preliminary data.</text>
</comment>
<keyword evidence="1" id="KW-0648">Protein biosynthesis</keyword>
<organism evidence="2 3">
    <name type="scientific">Pelagicoccus albus</name>
    <dbReference type="NCBI Taxonomy" id="415222"/>
    <lineage>
        <taxon>Bacteria</taxon>
        <taxon>Pseudomonadati</taxon>
        <taxon>Verrucomicrobiota</taxon>
        <taxon>Opitutia</taxon>
        <taxon>Puniceicoccales</taxon>
        <taxon>Pelagicoccaceae</taxon>
        <taxon>Pelagicoccus</taxon>
    </lineage>
</organism>
<dbReference type="InterPro" id="IPR003837">
    <property type="entry name" value="GatC"/>
</dbReference>
<comment type="similarity">
    <text evidence="1">Belongs to the GatC family.</text>
</comment>
<dbReference type="InterPro" id="IPR036113">
    <property type="entry name" value="Asp/Glu-ADT_sf_sub_c"/>
</dbReference>
<comment type="function">
    <text evidence="1">Allows the formation of correctly charged Asn-tRNA(Asn) or Gln-tRNA(Gln) through the transamidation of misacylated Asp-tRNA(Asn) or Glu-tRNA(Gln) in organisms which lack either or both of asparaginyl-tRNA or glutaminyl-tRNA synthetases. The reaction takes place in the presence of glutamine and ATP through an activated phospho-Asp-tRNA(Asn) or phospho-Glu-tRNA(Gln).</text>
</comment>
<dbReference type="HAMAP" id="MF_00122">
    <property type="entry name" value="GatC"/>
    <property type="match status" value="1"/>
</dbReference>
<dbReference type="GO" id="GO:0006450">
    <property type="term" value="P:regulation of translational fidelity"/>
    <property type="evidence" value="ECO:0007669"/>
    <property type="project" value="InterPro"/>
</dbReference>
<dbReference type="GO" id="GO:0070681">
    <property type="term" value="P:glutaminyl-tRNAGln biosynthesis via transamidation"/>
    <property type="evidence" value="ECO:0007669"/>
    <property type="project" value="TreeGrafter"/>
</dbReference>
<keyword evidence="1" id="KW-0547">Nucleotide-binding</keyword>
<comment type="subunit">
    <text evidence="1">Heterotrimer of A, B and C subunits.</text>
</comment>
<keyword evidence="1" id="KW-0067">ATP-binding</keyword>
<dbReference type="Pfam" id="PF02686">
    <property type="entry name" value="GatC"/>
    <property type="match status" value="1"/>
</dbReference>
<name>A0A7X1B2W7_9BACT</name>
<evidence type="ECO:0000313" key="2">
    <source>
        <dbReference type="EMBL" id="MBC2604651.1"/>
    </source>
</evidence>
<gene>
    <name evidence="1 2" type="primary">gatC</name>
    <name evidence="2" type="ORF">H5P27_01140</name>
</gene>
<comment type="catalytic activity">
    <reaction evidence="1">
        <text>L-aspartyl-tRNA(Asn) + L-glutamine + ATP + H2O = L-asparaginyl-tRNA(Asn) + L-glutamate + ADP + phosphate + 2 H(+)</text>
        <dbReference type="Rhea" id="RHEA:14513"/>
        <dbReference type="Rhea" id="RHEA-COMP:9674"/>
        <dbReference type="Rhea" id="RHEA-COMP:9677"/>
        <dbReference type="ChEBI" id="CHEBI:15377"/>
        <dbReference type="ChEBI" id="CHEBI:15378"/>
        <dbReference type="ChEBI" id="CHEBI:29985"/>
        <dbReference type="ChEBI" id="CHEBI:30616"/>
        <dbReference type="ChEBI" id="CHEBI:43474"/>
        <dbReference type="ChEBI" id="CHEBI:58359"/>
        <dbReference type="ChEBI" id="CHEBI:78515"/>
        <dbReference type="ChEBI" id="CHEBI:78516"/>
        <dbReference type="ChEBI" id="CHEBI:456216"/>
    </reaction>
</comment>
<dbReference type="EC" id="6.3.5.-" evidence="1"/>
<sequence length="96" mass="10907">MSEKTHIDIDYTAKLARINLTDAEKEKLSQQLDSIIGYVEKLEELDTEGVEPTAHPYPVYNVWQEDEVKGELPVEEALKNAPAQRENMIVVPKVVD</sequence>
<dbReference type="PANTHER" id="PTHR15004">
    <property type="entry name" value="GLUTAMYL-TRNA(GLN) AMIDOTRANSFERASE SUBUNIT C, MITOCHONDRIAL"/>
    <property type="match status" value="1"/>
</dbReference>
<dbReference type="PANTHER" id="PTHR15004:SF0">
    <property type="entry name" value="GLUTAMYL-TRNA(GLN) AMIDOTRANSFERASE SUBUNIT C, MITOCHONDRIAL"/>
    <property type="match status" value="1"/>
</dbReference>
<evidence type="ECO:0000256" key="1">
    <source>
        <dbReference type="HAMAP-Rule" id="MF_00122"/>
    </source>
</evidence>
<accession>A0A7X1B2W7</accession>
<protein>
    <recommendedName>
        <fullName evidence="1">Aspartyl/glutamyl-tRNA(Asn/Gln) amidotransferase subunit C</fullName>
        <shortName evidence="1">Asp/Glu-ADT subunit C</shortName>
        <ecNumber evidence="1">6.3.5.-</ecNumber>
    </recommendedName>
</protein>
<dbReference type="RefSeq" id="WP_185658542.1">
    <property type="nucleotide sequence ID" value="NZ_CAWPOO010000001.1"/>
</dbReference>
<dbReference type="SUPFAM" id="SSF141000">
    <property type="entry name" value="Glu-tRNAGln amidotransferase C subunit"/>
    <property type="match status" value="1"/>
</dbReference>
<dbReference type="Gene3D" id="1.10.20.60">
    <property type="entry name" value="Glu-tRNAGln amidotransferase C subunit, N-terminal domain"/>
    <property type="match status" value="1"/>
</dbReference>
<reference evidence="2 3" key="1">
    <citation type="submission" date="2020-07" db="EMBL/GenBank/DDBJ databases">
        <authorList>
            <person name="Feng X."/>
        </authorList>
    </citation>
    <scope>NUCLEOTIDE SEQUENCE [LARGE SCALE GENOMIC DNA]</scope>
    <source>
        <strain evidence="2 3">JCM23202</strain>
    </source>
</reference>
<dbReference type="GO" id="GO:0005524">
    <property type="term" value="F:ATP binding"/>
    <property type="evidence" value="ECO:0007669"/>
    <property type="project" value="UniProtKB-KW"/>
</dbReference>
<proteinExistence type="inferred from homology"/>
<dbReference type="NCBIfam" id="TIGR00135">
    <property type="entry name" value="gatC"/>
    <property type="match status" value="1"/>
</dbReference>
<dbReference type="AlphaFoldDB" id="A0A7X1B2W7"/>
<dbReference type="EMBL" id="JACHVC010000001">
    <property type="protein sequence ID" value="MBC2604651.1"/>
    <property type="molecule type" value="Genomic_DNA"/>
</dbReference>
<dbReference type="GO" id="GO:0016740">
    <property type="term" value="F:transferase activity"/>
    <property type="evidence" value="ECO:0007669"/>
    <property type="project" value="UniProtKB-KW"/>
</dbReference>
<dbReference type="Proteomes" id="UP000526501">
    <property type="component" value="Unassembled WGS sequence"/>
</dbReference>
<dbReference type="GO" id="GO:0006412">
    <property type="term" value="P:translation"/>
    <property type="evidence" value="ECO:0007669"/>
    <property type="project" value="UniProtKB-UniRule"/>
</dbReference>
<dbReference type="GO" id="GO:0050567">
    <property type="term" value="F:glutaminyl-tRNA synthase (glutamine-hydrolyzing) activity"/>
    <property type="evidence" value="ECO:0007669"/>
    <property type="project" value="UniProtKB-UniRule"/>
</dbReference>
<keyword evidence="1" id="KW-0436">Ligase</keyword>
<comment type="catalytic activity">
    <reaction evidence="1">
        <text>L-glutamyl-tRNA(Gln) + L-glutamine + ATP + H2O = L-glutaminyl-tRNA(Gln) + L-glutamate + ADP + phosphate + H(+)</text>
        <dbReference type="Rhea" id="RHEA:17521"/>
        <dbReference type="Rhea" id="RHEA-COMP:9681"/>
        <dbReference type="Rhea" id="RHEA-COMP:9684"/>
        <dbReference type="ChEBI" id="CHEBI:15377"/>
        <dbReference type="ChEBI" id="CHEBI:15378"/>
        <dbReference type="ChEBI" id="CHEBI:29985"/>
        <dbReference type="ChEBI" id="CHEBI:30616"/>
        <dbReference type="ChEBI" id="CHEBI:43474"/>
        <dbReference type="ChEBI" id="CHEBI:58359"/>
        <dbReference type="ChEBI" id="CHEBI:78520"/>
        <dbReference type="ChEBI" id="CHEBI:78521"/>
        <dbReference type="ChEBI" id="CHEBI:456216"/>
    </reaction>
</comment>
<keyword evidence="2" id="KW-0808">Transferase</keyword>
<evidence type="ECO:0000313" key="3">
    <source>
        <dbReference type="Proteomes" id="UP000526501"/>
    </source>
</evidence>
<keyword evidence="3" id="KW-1185">Reference proteome</keyword>